<name>A0A4D6DWA8_9CAUD</name>
<feature type="compositionally biased region" description="Polar residues" evidence="1">
    <location>
        <begin position="20"/>
        <end position="29"/>
    </location>
</feature>
<feature type="compositionally biased region" description="Basic and acidic residues" evidence="1">
    <location>
        <begin position="1"/>
        <end position="11"/>
    </location>
</feature>
<dbReference type="Proteomes" id="UP000297195">
    <property type="component" value="Segment"/>
</dbReference>
<reference evidence="2 3" key="1">
    <citation type="submission" date="2019-03" db="EMBL/GenBank/DDBJ databases">
        <authorList>
            <person name="Kim S.G."/>
            <person name="Park S.C."/>
        </authorList>
    </citation>
    <scope>NUCLEOTIDE SEQUENCE [LARGE SCALE GENOMIC DNA]</scope>
</reference>
<gene>
    <name evidence="2" type="ORF">pETSU_042</name>
</gene>
<keyword evidence="3" id="KW-1185">Reference proteome</keyword>
<accession>A0A4D6DWA8</accession>
<sequence>MSEETKQRTDDESVELGSVLQLSPHTPTTREAAVEQPEDGKGFISLDEVYEKGGLEAFSVLGNNCKQFMDTRRLSAAGMTVLKLSGCESFMPGFDRQNAIMGGESFVDSLKKGFMVVIKAIKTMIIKILDWVVNKVRVMLGFEKTEKELAIIAEKTDEAQGSLSRVLTKITEGVDFKWDFKEFYADLPSNVTSGELFNIVYARNRNTKEQIEKLSQSKSLIGEANRVLMSAGQTARRARSIYKEAVNDLRIAFDGGNFSQADVIKFRNTLESEVAGSLNPTEMNKITERLLTEIYNLDLKGTGIDSTIKGQMEKLRQEVSQSAPFVINPEMVNNIMGLKKNLVNVMAGQAATRYDPEEMKLLKDLISVQDAELLEVMSTKTAETGYLQMGYTQYSAIISEFVQRADLLSSILTQVKKTLASLVKWTNDVDKIMLAYVAGDVSKIVSAQTEVLGDKAKDLYHEGTNKPNTIVDYDKLFIARHPKFSAAVTVWRAEGANFYKKYAGAFREVNKLLASIGVRTI</sequence>
<dbReference type="EMBL" id="MK689364">
    <property type="protein sequence ID" value="QBZ70623.1"/>
    <property type="molecule type" value="Genomic_DNA"/>
</dbReference>
<evidence type="ECO:0000313" key="3">
    <source>
        <dbReference type="Proteomes" id="UP000297195"/>
    </source>
</evidence>
<evidence type="ECO:0000256" key="1">
    <source>
        <dbReference type="SAM" id="MobiDB-lite"/>
    </source>
</evidence>
<evidence type="ECO:0000313" key="2">
    <source>
        <dbReference type="EMBL" id="QBZ70623.1"/>
    </source>
</evidence>
<feature type="region of interest" description="Disordered" evidence="1">
    <location>
        <begin position="1"/>
        <end position="36"/>
    </location>
</feature>
<organism evidence="2 3">
    <name type="scientific">Edwardsiella phage pEt-SU</name>
    <dbReference type="NCBI Taxonomy" id="2562142"/>
    <lineage>
        <taxon>Viruses</taxon>
        <taxon>Duplodnaviria</taxon>
        <taxon>Heunggongvirae</taxon>
        <taxon>Uroviricota</taxon>
        <taxon>Caudoviricetes</taxon>
        <taxon>Chimalliviridae</taxon>
        <taxon>Petsuvirus</taxon>
        <taxon>Petsuvirus pEtSU</taxon>
    </lineage>
</organism>
<protein>
    <submittedName>
        <fullName evidence="2">Tail length tape measure protein</fullName>
    </submittedName>
</protein>
<proteinExistence type="predicted"/>